<keyword evidence="2" id="KW-1185">Reference proteome</keyword>
<proteinExistence type="predicted"/>
<protein>
    <submittedName>
        <fullName evidence="1">Uncharacterized protein</fullName>
    </submittedName>
</protein>
<organism evidence="1 2">
    <name type="scientific">Trifolium medium</name>
    <dbReference type="NCBI Taxonomy" id="97028"/>
    <lineage>
        <taxon>Eukaryota</taxon>
        <taxon>Viridiplantae</taxon>
        <taxon>Streptophyta</taxon>
        <taxon>Embryophyta</taxon>
        <taxon>Tracheophyta</taxon>
        <taxon>Spermatophyta</taxon>
        <taxon>Magnoliopsida</taxon>
        <taxon>eudicotyledons</taxon>
        <taxon>Gunneridae</taxon>
        <taxon>Pentapetalae</taxon>
        <taxon>rosids</taxon>
        <taxon>fabids</taxon>
        <taxon>Fabales</taxon>
        <taxon>Fabaceae</taxon>
        <taxon>Papilionoideae</taxon>
        <taxon>50 kb inversion clade</taxon>
        <taxon>NPAAA clade</taxon>
        <taxon>Hologalegina</taxon>
        <taxon>IRL clade</taxon>
        <taxon>Trifolieae</taxon>
        <taxon>Trifolium</taxon>
    </lineage>
</organism>
<sequence>DSIDAQEAEWNSEIEIFLHQLEDDLDETPKVVEKLPELKELPSNWKYVFIGEEFKKPIVISSLLTPLEEEELLKEARMVQDNLEGNLNGMISIYCLHAPKKDKELNP</sequence>
<feature type="non-terminal residue" evidence="1">
    <location>
        <position position="1"/>
    </location>
</feature>
<reference evidence="1 2" key="1">
    <citation type="journal article" date="2018" name="Front. Plant Sci.">
        <title>Red Clover (Trifolium pratense) and Zigzag Clover (T. medium) - A Picture of Genomic Similarities and Differences.</title>
        <authorList>
            <person name="Dluhosova J."/>
            <person name="Istvanek J."/>
            <person name="Nedelnik J."/>
            <person name="Repkova J."/>
        </authorList>
    </citation>
    <scope>NUCLEOTIDE SEQUENCE [LARGE SCALE GENOMIC DNA]</scope>
    <source>
        <strain evidence="2">cv. 10/8</strain>
        <tissue evidence="1">Leaf</tissue>
    </source>
</reference>
<dbReference type="AlphaFoldDB" id="A0A392S9Q8"/>
<dbReference type="EMBL" id="LXQA010332916">
    <property type="protein sequence ID" value="MCI44605.1"/>
    <property type="molecule type" value="Genomic_DNA"/>
</dbReference>
<evidence type="ECO:0000313" key="2">
    <source>
        <dbReference type="Proteomes" id="UP000265520"/>
    </source>
</evidence>
<name>A0A392S9Q8_9FABA</name>
<accession>A0A392S9Q8</accession>
<feature type="non-terminal residue" evidence="1">
    <location>
        <position position="107"/>
    </location>
</feature>
<comment type="caution">
    <text evidence="1">The sequence shown here is derived from an EMBL/GenBank/DDBJ whole genome shotgun (WGS) entry which is preliminary data.</text>
</comment>
<dbReference type="Proteomes" id="UP000265520">
    <property type="component" value="Unassembled WGS sequence"/>
</dbReference>
<evidence type="ECO:0000313" key="1">
    <source>
        <dbReference type="EMBL" id="MCI44605.1"/>
    </source>
</evidence>